<sequence length="197" mass="20873">MRRRSSKSTKASAKSTWMRSTSTVISWKPARWSSWPQSAKRAAGEQCGDTPPVRSSSAAAKAYWSSPSVPAPSSAPTKTPSGFRTRRTSLKARGRSLTQLRFSELSTTSKAPSSKGRRASSSATTQETASRTSPGSAAHAATSAGDRSVWDKREIPAAQAPSTPASSSSARRSASASVLRATSRRRPTTRSATASRR</sequence>
<feature type="compositionally biased region" description="Low complexity" evidence="1">
    <location>
        <begin position="55"/>
        <end position="81"/>
    </location>
</feature>
<dbReference type="Proteomes" id="UP001363151">
    <property type="component" value="Unassembled WGS sequence"/>
</dbReference>
<dbReference type="EMBL" id="JBBJCI010000103">
    <property type="protein sequence ID" value="KAK7248338.1"/>
    <property type="molecule type" value="Genomic_DNA"/>
</dbReference>
<comment type="caution">
    <text evidence="2">The sequence shown here is derived from an EMBL/GenBank/DDBJ whole genome shotgun (WGS) entry which is preliminary data.</text>
</comment>
<protein>
    <submittedName>
        <fullName evidence="2">Uncharacterized protein</fullName>
    </submittedName>
</protein>
<feature type="compositionally biased region" description="Low complexity" evidence="1">
    <location>
        <begin position="119"/>
        <end position="133"/>
    </location>
</feature>
<feature type="compositionally biased region" description="Basic residues" evidence="1">
    <location>
        <begin position="84"/>
        <end position="94"/>
    </location>
</feature>
<accession>A0ABR1G5V7</accession>
<evidence type="ECO:0000313" key="3">
    <source>
        <dbReference type="Proteomes" id="UP001363151"/>
    </source>
</evidence>
<name>A0ABR1G5V7_AURAN</name>
<organism evidence="2 3">
    <name type="scientific">Aureococcus anophagefferens</name>
    <name type="common">Harmful bloom alga</name>
    <dbReference type="NCBI Taxonomy" id="44056"/>
    <lineage>
        <taxon>Eukaryota</taxon>
        <taxon>Sar</taxon>
        <taxon>Stramenopiles</taxon>
        <taxon>Ochrophyta</taxon>
        <taxon>Pelagophyceae</taxon>
        <taxon>Pelagomonadales</taxon>
        <taxon>Pelagomonadaceae</taxon>
        <taxon>Aureococcus</taxon>
    </lineage>
</organism>
<gene>
    <name evidence="2" type="ORF">SO694_0022601</name>
</gene>
<keyword evidence="3" id="KW-1185">Reference proteome</keyword>
<feature type="region of interest" description="Disordered" evidence="1">
    <location>
        <begin position="1"/>
        <end position="197"/>
    </location>
</feature>
<evidence type="ECO:0000256" key="1">
    <source>
        <dbReference type="SAM" id="MobiDB-lite"/>
    </source>
</evidence>
<feature type="compositionally biased region" description="Polar residues" evidence="1">
    <location>
        <begin position="96"/>
        <end position="112"/>
    </location>
</feature>
<reference evidence="2 3" key="1">
    <citation type="submission" date="2024-03" db="EMBL/GenBank/DDBJ databases">
        <title>Aureococcus anophagefferens CCMP1851 and Kratosvirus quantuckense: Draft genome of a second virus-susceptible host strain in the model system.</title>
        <authorList>
            <person name="Chase E."/>
            <person name="Truchon A.R."/>
            <person name="Schepens W."/>
            <person name="Wilhelm S.W."/>
        </authorList>
    </citation>
    <scope>NUCLEOTIDE SEQUENCE [LARGE SCALE GENOMIC DNA]</scope>
    <source>
        <strain evidence="2 3">CCMP1851</strain>
    </source>
</reference>
<evidence type="ECO:0000313" key="2">
    <source>
        <dbReference type="EMBL" id="KAK7248338.1"/>
    </source>
</evidence>
<feature type="compositionally biased region" description="Low complexity" evidence="1">
    <location>
        <begin position="157"/>
        <end position="181"/>
    </location>
</feature>
<proteinExistence type="predicted"/>